<accession>A0ABW6FK74</accession>
<organism evidence="1 2">
    <name type="scientific">Streptomyces albidochromogenes</name>
    <dbReference type="NCBI Taxonomy" id="329524"/>
    <lineage>
        <taxon>Bacteria</taxon>
        <taxon>Bacillati</taxon>
        <taxon>Actinomycetota</taxon>
        <taxon>Actinomycetes</taxon>
        <taxon>Kitasatosporales</taxon>
        <taxon>Streptomycetaceae</taxon>
        <taxon>Streptomyces</taxon>
    </lineage>
</organism>
<reference evidence="1 2" key="1">
    <citation type="submission" date="2024-09" db="EMBL/GenBank/DDBJ databases">
        <title>The Natural Products Discovery Center: Release of the First 8490 Sequenced Strains for Exploring Actinobacteria Biosynthetic Diversity.</title>
        <authorList>
            <person name="Kalkreuter E."/>
            <person name="Kautsar S.A."/>
            <person name="Yang D."/>
            <person name="Bader C.D."/>
            <person name="Teijaro C.N."/>
            <person name="Fluegel L."/>
            <person name="Davis C.M."/>
            <person name="Simpson J.R."/>
            <person name="Lauterbach L."/>
            <person name="Steele A.D."/>
            <person name="Gui C."/>
            <person name="Meng S."/>
            <person name="Li G."/>
            <person name="Viehrig K."/>
            <person name="Ye F."/>
            <person name="Su P."/>
            <person name="Kiefer A.F."/>
            <person name="Nichols A."/>
            <person name="Cepeda A.J."/>
            <person name="Yan W."/>
            <person name="Fan B."/>
            <person name="Jiang Y."/>
            <person name="Adhikari A."/>
            <person name="Zheng C.-J."/>
            <person name="Schuster L."/>
            <person name="Cowan T.M."/>
            <person name="Smanski M.J."/>
            <person name="Chevrette M.G."/>
            <person name="De Carvalho L.P.S."/>
            <person name="Shen B."/>
        </authorList>
    </citation>
    <scope>NUCLEOTIDE SEQUENCE [LARGE SCALE GENOMIC DNA]</scope>
    <source>
        <strain evidence="1 2">NPDC058348</strain>
    </source>
</reference>
<sequence>MRTAVAYRRSPAVPPPLGRAVRPYERLRFQAGDHDGVTLAVTAVCCSLSLCCKKSPIVLGRVSQALWELITA</sequence>
<comment type="caution">
    <text evidence="1">The sequence shown here is derived from an EMBL/GenBank/DDBJ whole genome shotgun (WGS) entry which is preliminary data.</text>
</comment>
<evidence type="ECO:0000313" key="2">
    <source>
        <dbReference type="Proteomes" id="UP001598448"/>
    </source>
</evidence>
<keyword evidence="2" id="KW-1185">Reference proteome</keyword>
<dbReference type="Proteomes" id="UP001598448">
    <property type="component" value="Unassembled WGS sequence"/>
</dbReference>
<dbReference type="RefSeq" id="WP_386711310.1">
    <property type="nucleotide sequence ID" value="NZ_JBHXIJ010000045.1"/>
</dbReference>
<name>A0ABW6FK74_9ACTN</name>
<evidence type="ECO:0000313" key="1">
    <source>
        <dbReference type="EMBL" id="MFD5099161.1"/>
    </source>
</evidence>
<gene>
    <name evidence="1" type="ORF">ACFWJN_09340</name>
</gene>
<proteinExistence type="predicted"/>
<protein>
    <submittedName>
        <fullName evidence="1">Uncharacterized protein</fullName>
    </submittedName>
</protein>
<dbReference type="EMBL" id="JBHXIJ010000045">
    <property type="protein sequence ID" value="MFD5099161.1"/>
    <property type="molecule type" value="Genomic_DNA"/>
</dbReference>